<evidence type="ECO:0000259" key="8">
    <source>
        <dbReference type="PROSITE" id="PS50174"/>
    </source>
</evidence>
<evidence type="ECO:0000256" key="7">
    <source>
        <dbReference type="SAM" id="MobiDB-lite"/>
    </source>
</evidence>
<dbReference type="Pfam" id="PF01585">
    <property type="entry name" value="G-patch"/>
    <property type="match status" value="1"/>
</dbReference>
<keyword evidence="2" id="KW-0690">Ribosome biogenesis</keyword>
<evidence type="ECO:0000256" key="2">
    <source>
        <dbReference type="ARBA" id="ARBA00022517"/>
    </source>
</evidence>
<dbReference type="PANTHER" id="PTHR23149:SF31">
    <property type="entry name" value="PROTEIN PXR1"/>
    <property type="match status" value="1"/>
</dbReference>
<feature type="domain" description="G-patch" evidence="8">
    <location>
        <begin position="25"/>
        <end position="71"/>
    </location>
</feature>
<feature type="region of interest" description="Disordered" evidence="7">
    <location>
        <begin position="203"/>
        <end position="233"/>
    </location>
</feature>
<keyword evidence="10" id="KW-1185">Reference proteome</keyword>
<dbReference type="EMBL" id="JBBXMP010000001">
    <property type="protein sequence ID" value="KAL0072723.1"/>
    <property type="molecule type" value="Genomic_DNA"/>
</dbReference>
<feature type="compositionally biased region" description="Polar residues" evidence="7">
    <location>
        <begin position="249"/>
        <end position="263"/>
    </location>
</feature>
<accession>A0ABR3AI90</accession>
<keyword evidence="3" id="KW-0698">rRNA processing</keyword>
<feature type="compositionally biased region" description="Basic and acidic residues" evidence="7">
    <location>
        <begin position="109"/>
        <end position="121"/>
    </location>
</feature>
<feature type="region of interest" description="Disordered" evidence="7">
    <location>
        <begin position="245"/>
        <end position="303"/>
    </location>
</feature>
<dbReference type="PANTHER" id="PTHR23149">
    <property type="entry name" value="G PATCH DOMAIN CONTAINING PROTEIN"/>
    <property type="match status" value="1"/>
</dbReference>
<feature type="region of interest" description="Disordered" evidence="7">
    <location>
        <begin position="88"/>
        <end position="176"/>
    </location>
</feature>
<name>A0ABR3AI90_9AGAR</name>
<sequence length="431" mass="47350">MGLSGRKVKQRIGADPRNLTWADDASKFGATYLAKFGWTSSQGLGAEGEGRTSHIKVSQKLDMLGIGAAQSKDPNGIAWKQNKDFESLLKRLNADNETSQTPNSENESESEKEAEQKEEKKEKKKRKREEEGDKERKKKRKKLEAGEDAKGEAPSPAATAKESSAPVVPRHRAHRARHIAAKSFASKSALAISEILGIASTPSSSQITTVATPTGTLTPIDSEAPLEKLTTSTKSVSDYFKERLLAKSSGRSTPAQAVLTSDANEPRGGLGSSRINNVDSEDDQDESPRGGLGASRALATNSGLATSQITTSKFASMFASFRPATTSTTQDPEPAVSNIQVKEDVEVVETKKRKEEKKKAKRRKEDLELESQDTTDEDERAEKKRRKEERRKAKEAKAATVAVVDEDREKEEKKRKKKEKKEKRKEAEPES</sequence>
<protein>
    <recommendedName>
        <fullName evidence="6">PinX1-related protein 1</fullName>
    </recommendedName>
</protein>
<reference evidence="9 10" key="1">
    <citation type="submission" date="2024-05" db="EMBL/GenBank/DDBJ databases">
        <title>A draft genome resource for the thread blight pathogen Marasmius tenuissimus strain MS-2.</title>
        <authorList>
            <person name="Yulfo-Soto G.E."/>
            <person name="Baruah I.K."/>
            <person name="Amoako-Attah I."/>
            <person name="Bukari Y."/>
            <person name="Meinhardt L.W."/>
            <person name="Bailey B.A."/>
            <person name="Cohen S.P."/>
        </authorList>
    </citation>
    <scope>NUCLEOTIDE SEQUENCE [LARGE SCALE GENOMIC DNA]</scope>
    <source>
        <strain evidence="9 10">MS-2</strain>
    </source>
</reference>
<proteinExistence type="inferred from homology"/>
<gene>
    <name evidence="9" type="ORF">AAF712_000486</name>
</gene>
<evidence type="ECO:0000256" key="4">
    <source>
        <dbReference type="ARBA" id="ARBA00023242"/>
    </source>
</evidence>
<feature type="compositionally biased region" description="Basic residues" evidence="7">
    <location>
        <begin position="413"/>
        <end position="423"/>
    </location>
</feature>
<organism evidence="9 10">
    <name type="scientific">Marasmius tenuissimus</name>
    <dbReference type="NCBI Taxonomy" id="585030"/>
    <lineage>
        <taxon>Eukaryota</taxon>
        <taxon>Fungi</taxon>
        <taxon>Dikarya</taxon>
        <taxon>Basidiomycota</taxon>
        <taxon>Agaricomycotina</taxon>
        <taxon>Agaricomycetes</taxon>
        <taxon>Agaricomycetidae</taxon>
        <taxon>Agaricales</taxon>
        <taxon>Marasmiineae</taxon>
        <taxon>Marasmiaceae</taxon>
        <taxon>Marasmius</taxon>
    </lineage>
</organism>
<dbReference type="InterPro" id="IPR000467">
    <property type="entry name" value="G_patch_dom"/>
</dbReference>
<comment type="caution">
    <text evidence="9">The sequence shown here is derived from an EMBL/GenBank/DDBJ whole genome shotgun (WGS) entry which is preliminary data.</text>
</comment>
<dbReference type="InterPro" id="IPR050656">
    <property type="entry name" value="PINX1"/>
</dbReference>
<evidence type="ECO:0000256" key="5">
    <source>
        <dbReference type="ARBA" id="ARBA00038007"/>
    </source>
</evidence>
<dbReference type="PROSITE" id="PS50174">
    <property type="entry name" value="G_PATCH"/>
    <property type="match status" value="1"/>
</dbReference>
<evidence type="ECO:0000256" key="6">
    <source>
        <dbReference type="ARBA" id="ARBA00041961"/>
    </source>
</evidence>
<dbReference type="SMART" id="SM00443">
    <property type="entry name" value="G_patch"/>
    <property type="match status" value="1"/>
</dbReference>
<evidence type="ECO:0000313" key="9">
    <source>
        <dbReference type="EMBL" id="KAL0072723.1"/>
    </source>
</evidence>
<evidence type="ECO:0000256" key="3">
    <source>
        <dbReference type="ARBA" id="ARBA00022552"/>
    </source>
</evidence>
<feature type="compositionally biased region" description="Basic and acidic residues" evidence="7">
    <location>
        <begin position="341"/>
        <end position="353"/>
    </location>
</feature>
<feature type="region of interest" description="Disordered" evidence="7">
    <location>
        <begin position="323"/>
        <end position="431"/>
    </location>
</feature>
<comment type="similarity">
    <text evidence="5">Belongs to the PINX1 family.</text>
</comment>
<evidence type="ECO:0000256" key="1">
    <source>
        <dbReference type="ARBA" id="ARBA00004604"/>
    </source>
</evidence>
<comment type="subcellular location">
    <subcellularLocation>
        <location evidence="1">Nucleus</location>
        <location evidence="1">Nucleolus</location>
    </subcellularLocation>
</comment>
<keyword evidence="4" id="KW-0539">Nucleus</keyword>
<feature type="compositionally biased region" description="Low complexity" evidence="7">
    <location>
        <begin position="208"/>
        <end position="218"/>
    </location>
</feature>
<evidence type="ECO:0000313" key="10">
    <source>
        <dbReference type="Proteomes" id="UP001437256"/>
    </source>
</evidence>
<dbReference type="Proteomes" id="UP001437256">
    <property type="component" value="Unassembled WGS sequence"/>
</dbReference>
<feature type="compositionally biased region" description="Acidic residues" evidence="7">
    <location>
        <begin position="367"/>
        <end position="379"/>
    </location>
</feature>